<gene>
    <name evidence="3" type="ORF">ENUP19_0216G0055</name>
</gene>
<accession>A0ABQ0DPF9</accession>
<dbReference type="InterPro" id="IPR053020">
    <property type="entry name" value="Smr_domain_protein"/>
</dbReference>
<evidence type="ECO:0000313" key="3">
    <source>
        <dbReference type="EMBL" id="GAB1224731.1"/>
    </source>
</evidence>
<feature type="compositionally biased region" description="Polar residues" evidence="1">
    <location>
        <begin position="12"/>
        <end position="42"/>
    </location>
</feature>
<dbReference type="PANTHER" id="PTHR47417">
    <property type="entry name" value="SMR DOMAIN-CONTAINING PROTEIN YPL199C"/>
    <property type="match status" value="1"/>
</dbReference>
<dbReference type="Gene3D" id="3.30.1370.110">
    <property type="match status" value="1"/>
</dbReference>
<comment type="caution">
    <text evidence="3">The sequence shown here is derived from an EMBL/GenBank/DDBJ whole genome shotgun (WGS) entry which is preliminary data.</text>
</comment>
<reference evidence="3 4" key="1">
    <citation type="journal article" date="2019" name="PLoS Negl. Trop. Dis.">
        <title>Whole genome sequencing of Entamoeba nuttalli reveals mammalian host-related molecular signatures and a novel octapeptide-repeat surface protein.</title>
        <authorList>
            <person name="Tanaka M."/>
            <person name="Makiuchi T."/>
            <person name="Komiyama T."/>
            <person name="Shiina T."/>
            <person name="Osaki K."/>
            <person name="Tachibana H."/>
        </authorList>
    </citation>
    <scope>NUCLEOTIDE SEQUENCE [LARGE SCALE GENOMIC DNA]</scope>
    <source>
        <strain evidence="3 4">P19-061405</strain>
    </source>
</reference>
<name>A0ABQ0DPF9_9EUKA</name>
<dbReference type="InterPro" id="IPR002625">
    <property type="entry name" value="Smr_dom"/>
</dbReference>
<keyword evidence="4" id="KW-1185">Reference proteome</keyword>
<feature type="compositionally biased region" description="Basic and acidic residues" evidence="1">
    <location>
        <begin position="59"/>
        <end position="82"/>
    </location>
</feature>
<proteinExistence type="predicted"/>
<dbReference type="PROSITE" id="PS50828">
    <property type="entry name" value="SMR"/>
    <property type="match status" value="1"/>
</dbReference>
<dbReference type="SUPFAM" id="SSF160443">
    <property type="entry name" value="SMR domain-like"/>
    <property type="match status" value="1"/>
</dbReference>
<sequence>MGCCLSKKSKTNGKVNENTPLNKETKNQKPVQQQNENQTYQGVENKTTTTNETVPNNKQDTKPIEPSTEKKSTEPSTEKKSTEPSTEGTHVPKPKGDAPVIEDRPNGKKEVVSGDKSILLDEIYAKHYGELDKKHDQVEEAKKAWLAAKEAGASDVQAKHDEFQKQKDEFEAMKYTTHKAAFDEVQIYEIEEDTIDLHGLQIEGAIIMMKEEIEKRKKEGKKILRCQCGMGHHNTVGFSKIKEEVVKTLNEMGMKYSEDKEHGFVIIEL</sequence>
<protein>
    <recommendedName>
        <fullName evidence="2">Smr domain-containing protein</fullName>
    </recommendedName>
</protein>
<feature type="compositionally biased region" description="Low complexity" evidence="1">
    <location>
        <begin position="43"/>
        <end position="58"/>
    </location>
</feature>
<feature type="region of interest" description="Disordered" evidence="1">
    <location>
        <begin position="1"/>
        <end position="112"/>
    </location>
</feature>
<dbReference type="EMBL" id="BAAFRS010000216">
    <property type="protein sequence ID" value="GAB1224731.1"/>
    <property type="molecule type" value="Genomic_DNA"/>
</dbReference>
<dbReference type="SMART" id="SM00463">
    <property type="entry name" value="SMR"/>
    <property type="match status" value="1"/>
</dbReference>
<feature type="compositionally biased region" description="Basic and acidic residues" evidence="1">
    <location>
        <begin position="101"/>
        <end position="112"/>
    </location>
</feature>
<feature type="domain" description="Smr" evidence="2">
    <location>
        <begin position="195"/>
        <end position="269"/>
    </location>
</feature>
<dbReference type="Proteomes" id="UP001628156">
    <property type="component" value="Unassembled WGS sequence"/>
</dbReference>
<evidence type="ECO:0000313" key="4">
    <source>
        <dbReference type="Proteomes" id="UP001628156"/>
    </source>
</evidence>
<dbReference type="PANTHER" id="PTHR47417:SF1">
    <property type="entry name" value="SMR DOMAIN-CONTAINING PROTEIN YPL199C"/>
    <property type="match status" value="1"/>
</dbReference>
<evidence type="ECO:0000259" key="2">
    <source>
        <dbReference type="PROSITE" id="PS50828"/>
    </source>
</evidence>
<organism evidence="3 4">
    <name type="scientific">Entamoeba nuttalli</name>
    <dbReference type="NCBI Taxonomy" id="412467"/>
    <lineage>
        <taxon>Eukaryota</taxon>
        <taxon>Amoebozoa</taxon>
        <taxon>Evosea</taxon>
        <taxon>Archamoebae</taxon>
        <taxon>Mastigamoebida</taxon>
        <taxon>Entamoebidae</taxon>
        <taxon>Entamoeba</taxon>
    </lineage>
</organism>
<dbReference type="InterPro" id="IPR036063">
    <property type="entry name" value="Smr_dom_sf"/>
</dbReference>
<evidence type="ECO:0000256" key="1">
    <source>
        <dbReference type="SAM" id="MobiDB-lite"/>
    </source>
</evidence>